<gene>
    <name evidence="18" type="ORF">GGQ59_001625</name>
</gene>
<evidence type="ECO:0000313" key="19">
    <source>
        <dbReference type="Proteomes" id="UP000563524"/>
    </source>
</evidence>
<dbReference type="PRINTS" id="PR00344">
    <property type="entry name" value="BCTRLSENSOR"/>
</dbReference>
<evidence type="ECO:0000259" key="17">
    <source>
        <dbReference type="PROSITE" id="PS50885"/>
    </source>
</evidence>
<dbReference type="InterPro" id="IPR036097">
    <property type="entry name" value="HisK_dim/P_sf"/>
</dbReference>
<keyword evidence="4" id="KW-1003">Cell membrane</keyword>
<evidence type="ECO:0000256" key="9">
    <source>
        <dbReference type="ARBA" id="ARBA00022741"/>
    </source>
</evidence>
<dbReference type="AlphaFoldDB" id="A0A840I4Z9"/>
<keyword evidence="7" id="KW-0808">Transferase</keyword>
<dbReference type="SMART" id="SM00387">
    <property type="entry name" value="HATPase_c"/>
    <property type="match status" value="1"/>
</dbReference>
<dbReference type="InterPro" id="IPR003661">
    <property type="entry name" value="HisK_dim/P_dom"/>
</dbReference>
<keyword evidence="13" id="KW-0902">Two-component regulatory system</keyword>
<sequence>MIPSGRLWPSGFVGWVTIVLLAAIAAQWAGAAILIGLSERQLERTDIARRIAEQLVVAGRILEDGGAETIPNLSTEHLTFSLTDEPIDLSDGTSPRTGAVLSEILRWEPSLAAEELIITAARFSAPGAQGRIEGTLRVDENTWVRFETDEPLGGFASIMTTIVWVATVALLVMVVAVWLVRTLGAPLRALASSADLVGTGVRIPFEEERGPPDLRRLAGTLNRMQTRIDNLLTSQTRALAAVSHDLRTPLARMRLRLEAPSLDDERPGMRADLAEMDAMLSSLLAFLNDAAAQEKMERINLASLVETVVAEAADAGRPAVYEGPARVDAVVRPFLLKRAIANLVDNAVKYGGGAHVTLDVHDEKATLSVDDEGEGVDEAVLPHLTEPFFRGDHARARTTEGFGLGLSNAAQIAAAHDGTLTLSNRPGGGFRAVVTLPLEVRHTSSRG</sequence>
<accession>A0A840I4Z9</accession>
<organism evidence="18 19">
    <name type="scientific">Parvularcula dongshanensis</name>
    <dbReference type="NCBI Taxonomy" id="1173995"/>
    <lineage>
        <taxon>Bacteria</taxon>
        <taxon>Pseudomonadati</taxon>
        <taxon>Pseudomonadota</taxon>
        <taxon>Alphaproteobacteria</taxon>
        <taxon>Parvularculales</taxon>
        <taxon>Parvularculaceae</taxon>
        <taxon>Parvularcula</taxon>
    </lineage>
</organism>
<dbReference type="InterPro" id="IPR004358">
    <property type="entry name" value="Sig_transdc_His_kin-like_C"/>
</dbReference>
<evidence type="ECO:0000256" key="3">
    <source>
        <dbReference type="ARBA" id="ARBA00012438"/>
    </source>
</evidence>
<keyword evidence="10 18" id="KW-0418">Kinase</keyword>
<evidence type="ECO:0000313" key="18">
    <source>
        <dbReference type="EMBL" id="MBB4659100.1"/>
    </source>
</evidence>
<dbReference type="InterPro" id="IPR003594">
    <property type="entry name" value="HATPase_dom"/>
</dbReference>
<dbReference type="EMBL" id="JACHOB010000003">
    <property type="protein sequence ID" value="MBB4659100.1"/>
    <property type="molecule type" value="Genomic_DNA"/>
</dbReference>
<evidence type="ECO:0000256" key="7">
    <source>
        <dbReference type="ARBA" id="ARBA00022679"/>
    </source>
</evidence>
<name>A0A840I4Z9_9PROT</name>
<dbReference type="SUPFAM" id="SSF47384">
    <property type="entry name" value="Homodimeric domain of signal transducing histidine kinase"/>
    <property type="match status" value="1"/>
</dbReference>
<keyword evidence="8 15" id="KW-0812">Transmembrane</keyword>
<keyword evidence="14 15" id="KW-0472">Membrane</keyword>
<keyword evidence="5" id="KW-0997">Cell inner membrane</keyword>
<comment type="catalytic activity">
    <reaction evidence="1">
        <text>ATP + protein L-histidine = ADP + protein N-phospho-L-histidine.</text>
        <dbReference type="EC" id="2.7.13.3"/>
    </reaction>
</comment>
<evidence type="ECO:0000256" key="1">
    <source>
        <dbReference type="ARBA" id="ARBA00000085"/>
    </source>
</evidence>
<dbReference type="InterPro" id="IPR005467">
    <property type="entry name" value="His_kinase_dom"/>
</dbReference>
<dbReference type="GO" id="GO:0000155">
    <property type="term" value="F:phosphorelay sensor kinase activity"/>
    <property type="evidence" value="ECO:0007669"/>
    <property type="project" value="InterPro"/>
</dbReference>
<dbReference type="InterPro" id="IPR050980">
    <property type="entry name" value="2C_sensor_his_kinase"/>
</dbReference>
<proteinExistence type="predicted"/>
<evidence type="ECO:0000256" key="14">
    <source>
        <dbReference type="ARBA" id="ARBA00023136"/>
    </source>
</evidence>
<keyword evidence="19" id="KW-1185">Reference proteome</keyword>
<reference evidence="18 19" key="1">
    <citation type="submission" date="2020-08" db="EMBL/GenBank/DDBJ databases">
        <title>Genomic Encyclopedia of Type Strains, Phase IV (KMG-IV): sequencing the most valuable type-strain genomes for metagenomic binning, comparative biology and taxonomic classification.</title>
        <authorList>
            <person name="Goeker M."/>
        </authorList>
    </citation>
    <scope>NUCLEOTIDE SEQUENCE [LARGE SCALE GENOMIC DNA]</scope>
    <source>
        <strain evidence="18 19">DSM 102850</strain>
    </source>
</reference>
<evidence type="ECO:0000256" key="2">
    <source>
        <dbReference type="ARBA" id="ARBA00004429"/>
    </source>
</evidence>
<dbReference type="InterPro" id="IPR036890">
    <property type="entry name" value="HATPase_C_sf"/>
</dbReference>
<evidence type="ECO:0000256" key="10">
    <source>
        <dbReference type="ARBA" id="ARBA00022777"/>
    </source>
</evidence>
<evidence type="ECO:0000256" key="15">
    <source>
        <dbReference type="SAM" id="Phobius"/>
    </source>
</evidence>
<dbReference type="Pfam" id="PF02518">
    <property type="entry name" value="HATPase_c"/>
    <property type="match status" value="1"/>
</dbReference>
<dbReference type="RefSeq" id="WP_183817369.1">
    <property type="nucleotide sequence ID" value="NZ_JACHOB010000003.1"/>
</dbReference>
<evidence type="ECO:0000256" key="11">
    <source>
        <dbReference type="ARBA" id="ARBA00022840"/>
    </source>
</evidence>
<dbReference type="CDD" id="cd00082">
    <property type="entry name" value="HisKA"/>
    <property type="match status" value="1"/>
</dbReference>
<evidence type="ECO:0000256" key="4">
    <source>
        <dbReference type="ARBA" id="ARBA00022475"/>
    </source>
</evidence>
<dbReference type="SUPFAM" id="SSF55874">
    <property type="entry name" value="ATPase domain of HSP90 chaperone/DNA topoisomerase II/histidine kinase"/>
    <property type="match status" value="1"/>
</dbReference>
<keyword evidence="9" id="KW-0547">Nucleotide-binding</keyword>
<comment type="subcellular location">
    <subcellularLocation>
        <location evidence="2">Cell inner membrane</location>
        <topology evidence="2">Multi-pass membrane protein</topology>
    </subcellularLocation>
</comment>
<keyword evidence="6" id="KW-0597">Phosphoprotein</keyword>
<evidence type="ECO:0000256" key="6">
    <source>
        <dbReference type="ARBA" id="ARBA00022553"/>
    </source>
</evidence>
<dbReference type="EC" id="2.7.13.3" evidence="3"/>
<evidence type="ECO:0000259" key="16">
    <source>
        <dbReference type="PROSITE" id="PS50109"/>
    </source>
</evidence>
<keyword evidence="11" id="KW-0067">ATP-binding</keyword>
<evidence type="ECO:0000256" key="13">
    <source>
        <dbReference type="ARBA" id="ARBA00023012"/>
    </source>
</evidence>
<protein>
    <recommendedName>
        <fullName evidence="3">histidine kinase</fullName>
        <ecNumber evidence="3">2.7.13.3</ecNumber>
    </recommendedName>
</protein>
<dbReference type="SMART" id="SM00388">
    <property type="entry name" value="HisKA"/>
    <property type="match status" value="1"/>
</dbReference>
<dbReference type="Gene3D" id="3.30.565.10">
    <property type="entry name" value="Histidine kinase-like ATPase, C-terminal domain"/>
    <property type="match status" value="1"/>
</dbReference>
<evidence type="ECO:0000256" key="8">
    <source>
        <dbReference type="ARBA" id="ARBA00022692"/>
    </source>
</evidence>
<feature type="domain" description="HAMP" evidence="17">
    <location>
        <begin position="181"/>
        <end position="233"/>
    </location>
</feature>
<feature type="domain" description="Histidine kinase" evidence="16">
    <location>
        <begin position="241"/>
        <end position="440"/>
    </location>
</feature>
<dbReference type="PANTHER" id="PTHR44936:SF5">
    <property type="entry name" value="SENSOR HISTIDINE KINASE ENVZ"/>
    <property type="match status" value="1"/>
</dbReference>
<dbReference type="PANTHER" id="PTHR44936">
    <property type="entry name" value="SENSOR PROTEIN CREC"/>
    <property type="match status" value="1"/>
</dbReference>
<feature type="transmembrane region" description="Helical" evidence="15">
    <location>
        <begin position="155"/>
        <end position="180"/>
    </location>
</feature>
<feature type="transmembrane region" description="Helical" evidence="15">
    <location>
        <begin position="12"/>
        <end position="37"/>
    </location>
</feature>
<evidence type="ECO:0000256" key="12">
    <source>
        <dbReference type="ARBA" id="ARBA00022989"/>
    </source>
</evidence>
<dbReference type="Proteomes" id="UP000563524">
    <property type="component" value="Unassembled WGS sequence"/>
</dbReference>
<dbReference type="InterPro" id="IPR003660">
    <property type="entry name" value="HAMP_dom"/>
</dbReference>
<dbReference type="GO" id="GO:0005524">
    <property type="term" value="F:ATP binding"/>
    <property type="evidence" value="ECO:0007669"/>
    <property type="project" value="UniProtKB-KW"/>
</dbReference>
<keyword evidence="12 15" id="KW-1133">Transmembrane helix</keyword>
<dbReference type="PROSITE" id="PS50885">
    <property type="entry name" value="HAMP"/>
    <property type="match status" value="1"/>
</dbReference>
<dbReference type="Gene3D" id="1.10.287.130">
    <property type="match status" value="1"/>
</dbReference>
<comment type="caution">
    <text evidence="18">The sequence shown here is derived from an EMBL/GenBank/DDBJ whole genome shotgun (WGS) entry which is preliminary data.</text>
</comment>
<dbReference type="PROSITE" id="PS50109">
    <property type="entry name" value="HIS_KIN"/>
    <property type="match status" value="1"/>
</dbReference>
<dbReference type="GO" id="GO:0005886">
    <property type="term" value="C:plasma membrane"/>
    <property type="evidence" value="ECO:0007669"/>
    <property type="project" value="UniProtKB-SubCell"/>
</dbReference>
<evidence type="ECO:0000256" key="5">
    <source>
        <dbReference type="ARBA" id="ARBA00022519"/>
    </source>
</evidence>